<reference evidence="1 2" key="1">
    <citation type="submission" date="2017-11" db="EMBL/GenBank/DDBJ databases">
        <title>Complete genome of Rhizobium leguminosarum Norway, an ineffective micro-symbiont.</title>
        <authorList>
            <person name="Hoffrichter A."/>
            <person name="Liang J."/>
            <person name="Brachmann A."/>
            <person name="Marin M."/>
        </authorList>
    </citation>
    <scope>NUCLEOTIDE SEQUENCE [LARGE SCALE GENOMIC DNA]</scope>
    <source>
        <strain evidence="1 2">Norway</strain>
    </source>
</reference>
<protein>
    <submittedName>
        <fullName evidence="1">Uncharacterized protein</fullName>
    </submittedName>
</protein>
<evidence type="ECO:0000313" key="1">
    <source>
        <dbReference type="EMBL" id="AUW45191.1"/>
    </source>
</evidence>
<sequence>MRKTGAGHRPVHVAGSELAESVADLAISEKPDYMPLKFLIA</sequence>
<dbReference type="AlphaFoldDB" id="A0A2K9ZAX9"/>
<evidence type="ECO:0000313" key="2">
    <source>
        <dbReference type="Proteomes" id="UP000238523"/>
    </source>
</evidence>
<name>A0A2K9ZAX9_RHILE</name>
<proteinExistence type="predicted"/>
<accession>A0A2K9ZAX9</accession>
<organism evidence="1 2">
    <name type="scientific">Rhizobium leguminosarum</name>
    <dbReference type="NCBI Taxonomy" id="384"/>
    <lineage>
        <taxon>Bacteria</taxon>
        <taxon>Pseudomonadati</taxon>
        <taxon>Pseudomonadota</taxon>
        <taxon>Alphaproteobacteria</taxon>
        <taxon>Hyphomicrobiales</taxon>
        <taxon>Rhizobiaceae</taxon>
        <taxon>Rhizobium/Agrobacterium group</taxon>
        <taxon>Rhizobium</taxon>
    </lineage>
</organism>
<dbReference type="Proteomes" id="UP000238523">
    <property type="component" value="Chromosome"/>
</dbReference>
<dbReference type="EMBL" id="CP025012">
    <property type="protein sequence ID" value="AUW45191.1"/>
    <property type="molecule type" value="Genomic_DNA"/>
</dbReference>
<gene>
    <name evidence="1" type="ORF">CUJ84_Chr004898</name>
</gene>